<reference evidence="1 2" key="1">
    <citation type="submission" date="2021-02" db="EMBL/GenBank/DDBJ databases">
        <title>Complete Genome Sequence of Arcanobacterium phocisimile strain DSM 26142T from a harbour seal.</title>
        <authorList>
            <person name="Borowiak M."/>
            <person name="Alssahen M."/>
            <person name="Malorny B."/>
            <person name="Laemmler C."/>
            <person name="Siebert U."/>
            <person name="Ploetz M."/>
            <person name="Abdulmawjood A."/>
        </authorList>
    </citation>
    <scope>NUCLEOTIDE SEQUENCE [LARGE SCALE GENOMIC DNA]</scope>
    <source>
        <strain evidence="1 2">DSM 26142</strain>
    </source>
</reference>
<dbReference type="RefSeq" id="WP_204425609.1">
    <property type="nucleotide sequence ID" value="NZ_CP070228.1"/>
</dbReference>
<organism evidence="1 2">
    <name type="scientific">Arcanobacterium phocisimile</name>
    <dbReference type="NCBI Taxonomy" id="1302235"/>
    <lineage>
        <taxon>Bacteria</taxon>
        <taxon>Bacillati</taxon>
        <taxon>Actinomycetota</taxon>
        <taxon>Actinomycetes</taxon>
        <taxon>Actinomycetales</taxon>
        <taxon>Actinomycetaceae</taxon>
        <taxon>Arcanobacterium</taxon>
    </lineage>
</organism>
<evidence type="ECO:0000313" key="1">
    <source>
        <dbReference type="EMBL" id="QRV02937.1"/>
    </source>
</evidence>
<dbReference type="EMBL" id="CP070228">
    <property type="protein sequence ID" value="QRV02937.1"/>
    <property type="molecule type" value="Genomic_DNA"/>
</dbReference>
<dbReference type="Proteomes" id="UP000602653">
    <property type="component" value="Chromosome"/>
</dbReference>
<protein>
    <submittedName>
        <fullName evidence="1">Uncharacterized protein</fullName>
    </submittedName>
</protein>
<name>A0ABX7IJC1_9ACTO</name>
<sequence>MARHLLLDANKYFPLIEKFVDDLGEAHSQSFDSISANEEVASFWMISSPIPQSAVTLVDGMAKLIGACDLVVRQVTGATSMLIGFSVASRALSPVIRAINAEPRRLVIIGGSFLASHAIASAVELGMGNIVVVSPPVGGPGTAVAAAHSMSADVTSVVPRKFHPDPGDLVIDTDLEIFAQVYGGASQPDYVVRTYLSAQPHLTYRMFLARYLRELIVVATGRDVPIVDLQLAVDNFFGV</sequence>
<proteinExistence type="predicted"/>
<keyword evidence="2" id="KW-1185">Reference proteome</keyword>
<accession>A0ABX7IJC1</accession>
<evidence type="ECO:0000313" key="2">
    <source>
        <dbReference type="Proteomes" id="UP000602653"/>
    </source>
</evidence>
<gene>
    <name evidence="1" type="ORF">JTE88_04255</name>
</gene>